<dbReference type="Gene3D" id="3.30.470.20">
    <property type="entry name" value="ATP-grasp fold, B domain"/>
    <property type="match status" value="1"/>
</dbReference>
<gene>
    <name evidence="6" type="ORF">GCM10009727_19130</name>
</gene>
<name>A0ABP5K7P7_9ACTN</name>
<evidence type="ECO:0000256" key="3">
    <source>
        <dbReference type="ARBA" id="ARBA00022840"/>
    </source>
</evidence>
<comment type="caution">
    <text evidence="6">The sequence shown here is derived from an EMBL/GenBank/DDBJ whole genome shotgun (WGS) entry which is preliminary data.</text>
</comment>
<dbReference type="PANTHER" id="PTHR43334">
    <property type="entry name" value="ACETATE--COA LIGASE [ADP-FORMING]"/>
    <property type="match status" value="1"/>
</dbReference>
<dbReference type="InterPro" id="IPR051538">
    <property type="entry name" value="Acyl-CoA_Synth/Transferase"/>
</dbReference>
<dbReference type="InterPro" id="IPR043938">
    <property type="entry name" value="Ligase_CoA_dom"/>
</dbReference>
<dbReference type="Gene3D" id="3.30.1490.20">
    <property type="entry name" value="ATP-grasp fold, A domain"/>
    <property type="match status" value="1"/>
</dbReference>
<dbReference type="Gene3D" id="3.40.50.261">
    <property type="entry name" value="Succinyl-CoA synthetase domains"/>
    <property type="match status" value="2"/>
</dbReference>
<evidence type="ECO:0000256" key="1">
    <source>
        <dbReference type="ARBA" id="ARBA00022598"/>
    </source>
</evidence>
<feature type="domain" description="Ligase-CoA" evidence="5">
    <location>
        <begin position="103"/>
        <end position="210"/>
    </location>
</feature>
<dbReference type="InterPro" id="IPR013815">
    <property type="entry name" value="ATP_grasp_subdomain_1"/>
</dbReference>
<proteinExistence type="predicted"/>
<dbReference type="Pfam" id="PF19045">
    <property type="entry name" value="Ligase_CoA_2"/>
    <property type="match status" value="1"/>
</dbReference>
<protein>
    <recommendedName>
        <fullName evidence="8">Acetate--CoA ligase family protein</fullName>
    </recommendedName>
</protein>
<evidence type="ECO:0000313" key="7">
    <source>
        <dbReference type="Proteomes" id="UP001501020"/>
    </source>
</evidence>
<evidence type="ECO:0000259" key="5">
    <source>
        <dbReference type="Pfam" id="PF19045"/>
    </source>
</evidence>
<evidence type="ECO:0000259" key="4">
    <source>
        <dbReference type="Pfam" id="PF13607"/>
    </source>
</evidence>
<keyword evidence="7" id="KW-1185">Reference proteome</keyword>
<evidence type="ECO:0000256" key="2">
    <source>
        <dbReference type="ARBA" id="ARBA00022741"/>
    </source>
</evidence>
<sequence>MWWESEPTTRLGLLHVESFGSPRKFARTARRVASRMPLLTVLAGRSEPGTRAAASHTAAAATPEATRRALFEQAGIIATDDLGELVDAAAMLASQAAPTGPRVAVVSNAGGAGVLAADACADVGLTVPGLDPATQHRLTALLPDSAAVTDPVDTTAGVSAETFEHALTQVAADPSVDAVLAVVAPTALADLTGALVGCAKPIAAVVLGQPESVLISDRGIPCYAYPENAARALAHAWSYTRRRDRAPGLPPALPDLRADEASCLISGFLAEKADGGWLPPVQTFQLLESYRLPVAPWRWARTEQEAIDAAADLAGPVVLKADVEGVLHKTAAGALQLDLRGPGDVRSAYRWLADRFGEGLRGVLVQRMAAEGVEVLCGAVQDDVFGPVVIFGSGGVDTEALADRAARLAPLTDQEAGELVGEPRVSAVLAGHAARPAGDLPALRDALLRLSRLVADHPEIAELDLNPTVVRPDGVVAVDARIRLAPRQVWDPYLRRLR</sequence>
<evidence type="ECO:0008006" key="8">
    <source>
        <dbReference type="Google" id="ProtNLM"/>
    </source>
</evidence>
<dbReference type="InterPro" id="IPR016102">
    <property type="entry name" value="Succinyl-CoA_synth-like"/>
</dbReference>
<organism evidence="6 7">
    <name type="scientific">Actinomadura napierensis</name>
    <dbReference type="NCBI Taxonomy" id="267854"/>
    <lineage>
        <taxon>Bacteria</taxon>
        <taxon>Bacillati</taxon>
        <taxon>Actinomycetota</taxon>
        <taxon>Actinomycetes</taxon>
        <taxon>Streptosporangiales</taxon>
        <taxon>Thermomonosporaceae</taxon>
        <taxon>Actinomadura</taxon>
    </lineage>
</organism>
<keyword evidence="2" id="KW-0547">Nucleotide-binding</keyword>
<dbReference type="Pfam" id="PF13607">
    <property type="entry name" value="Succ_CoA_lig"/>
    <property type="match status" value="1"/>
</dbReference>
<dbReference type="Pfam" id="PF13549">
    <property type="entry name" value="ATP-grasp_5"/>
    <property type="match status" value="1"/>
</dbReference>
<feature type="domain" description="Succinyl-CoA synthetase-like flavodoxin" evidence="4">
    <location>
        <begin position="2"/>
        <end position="92"/>
    </location>
</feature>
<keyword evidence="3" id="KW-0067">ATP-binding</keyword>
<reference evidence="7" key="1">
    <citation type="journal article" date="2019" name="Int. J. Syst. Evol. Microbiol.">
        <title>The Global Catalogue of Microorganisms (GCM) 10K type strain sequencing project: providing services to taxonomists for standard genome sequencing and annotation.</title>
        <authorList>
            <consortium name="The Broad Institute Genomics Platform"/>
            <consortium name="The Broad Institute Genome Sequencing Center for Infectious Disease"/>
            <person name="Wu L."/>
            <person name="Ma J."/>
        </authorList>
    </citation>
    <scope>NUCLEOTIDE SEQUENCE [LARGE SCALE GENOMIC DNA]</scope>
    <source>
        <strain evidence="7">JCM 13850</strain>
    </source>
</reference>
<accession>A0ABP5K7P7</accession>
<dbReference type="InterPro" id="IPR032875">
    <property type="entry name" value="Succ_CoA_lig_flav_dom"/>
</dbReference>
<dbReference type="SUPFAM" id="SSF56059">
    <property type="entry name" value="Glutathione synthetase ATP-binding domain-like"/>
    <property type="match status" value="1"/>
</dbReference>
<dbReference type="SUPFAM" id="SSF52210">
    <property type="entry name" value="Succinyl-CoA synthetase domains"/>
    <property type="match status" value="2"/>
</dbReference>
<evidence type="ECO:0000313" key="6">
    <source>
        <dbReference type="EMBL" id="GAA2128479.1"/>
    </source>
</evidence>
<keyword evidence="1" id="KW-0436">Ligase</keyword>
<dbReference type="EMBL" id="BAAAMR010000012">
    <property type="protein sequence ID" value="GAA2128479.1"/>
    <property type="molecule type" value="Genomic_DNA"/>
</dbReference>
<dbReference type="Proteomes" id="UP001501020">
    <property type="component" value="Unassembled WGS sequence"/>
</dbReference>
<dbReference type="PANTHER" id="PTHR43334:SF1">
    <property type="entry name" value="3-HYDROXYPROPIONATE--COA LIGASE [ADP-FORMING]"/>
    <property type="match status" value="1"/>
</dbReference>